<evidence type="ECO:0000313" key="1">
    <source>
        <dbReference type="EMBL" id="JAH07441.1"/>
    </source>
</evidence>
<dbReference type="EMBL" id="GBXM01101136">
    <property type="protein sequence ID" value="JAH07441.1"/>
    <property type="molecule type" value="Transcribed_RNA"/>
</dbReference>
<accession>A0A0E9PS45</accession>
<organism evidence="1">
    <name type="scientific">Anguilla anguilla</name>
    <name type="common">European freshwater eel</name>
    <name type="synonym">Muraena anguilla</name>
    <dbReference type="NCBI Taxonomy" id="7936"/>
    <lineage>
        <taxon>Eukaryota</taxon>
        <taxon>Metazoa</taxon>
        <taxon>Chordata</taxon>
        <taxon>Craniata</taxon>
        <taxon>Vertebrata</taxon>
        <taxon>Euteleostomi</taxon>
        <taxon>Actinopterygii</taxon>
        <taxon>Neopterygii</taxon>
        <taxon>Teleostei</taxon>
        <taxon>Anguilliformes</taxon>
        <taxon>Anguillidae</taxon>
        <taxon>Anguilla</taxon>
    </lineage>
</organism>
<protein>
    <submittedName>
        <fullName evidence="1">Uncharacterized protein</fullName>
    </submittedName>
</protein>
<sequence>MATWNVWSRERLNLNVFGLDVCKPSASIVVADLFALNSAF</sequence>
<dbReference type="AlphaFoldDB" id="A0A0E9PS45"/>
<name>A0A0E9PS45_ANGAN</name>
<reference evidence="1" key="2">
    <citation type="journal article" date="2015" name="Fish Shellfish Immunol.">
        <title>Early steps in the European eel (Anguilla anguilla)-Vibrio vulnificus interaction in the gills: Role of the RtxA13 toxin.</title>
        <authorList>
            <person name="Callol A."/>
            <person name="Pajuelo D."/>
            <person name="Ebbesson L."/>
            <person name="Teles M."/>
            <person name="MacKenzie S."/>
            <person name="Amaro C."/>
        </authorList>
    </citation>
    <scope>NUCLEOTIDE SEQUENCE</scope>
</reference>
<proteinExistence type="predicted"/>
<reference evidence="1" key="1">
    <citation type="submission" date="2014-11" db="EMBL/GenBank/DDBJ databases">
        <authorList>
            <person name="Amaro Gonzalez C."/>
        </authorList>
    </citation>
    <scope>NUCLEOTIDE SEQUENCE</scope>
</reference>